<name>A0A9X1VIF1_9BACT</name>
<gene>
    <name evidence="2" type="ORF">MON38_20265</name>
</gene>
<dbReference type="AlphaFoldDB" id="A0A9X1VIF1"/>
<evidence type="ECO:0000313" key="3">
    <source>
        <dbReference type="Proteomes" id="UP001139193"/>
    </source>
</evidence>
<organism evidence="2 3">
    <name type="scientific">Hymenobacter cyanobacteriorum</name>
    <dbReference type="NCBI Taxonomy" id="2926463"/>
    <lineage>
        <taxon>Bacteria</taxon>
        <taxon>Pseudomonadati</taxon>
        <taxon>Bacteroidota</taxon>
        <taxon>Cytophagia</taxon>
        <taxon>Cytophagales</taxon>
        <taxon>Hymenobacteraceae</taxon>
        <taxon>Hymenobacter</taxon>
    </lineage>
</organism>
<dbReference type="InterPro" id="IPR012347">
    <property type="entry name" value="Ferritin-like"/>
</dbReference>
<evidence type="ECO:0000256" key="1">
    <source>
        <dbReference type="SAM" id="MobiDB-lite"/>
    </source>
</evidence>
<comment type="caution">
    <text evidence="2">The sequence shown here is derived from an EMBL/GenBank/DDBJ whole genome shotgun (WGS) entry which is preliminary data.</text>
</comment>
<feature type="compositionally biased region" description="Basic and acidic residues" evidence="1">
    <location>
        <begin position="39"/>
        <end position="55"/>
    </location>
</feature>
<sequence length="233" mass="26416">MPHLRVLVVGVLAIGLLSGCDRTPPAKKPVQPVVIPHTHGGDTREPATHQDDAGGESVRDIMADLRDDLTNWSALENPDHIFNDLLEIYHERAQRMADQEISRGADPHLRQLADSIQRRTLRSLADLEKVHKRLHRPGADYLSTSPAQSRAMLRALERGQRLLDTPVPAGPLDQEYVAFMDRYYQSALLLAETQIRIGREAPQVALAREWRVILQREWQTIKDHRRGMVHPTP</sequence>
<dbReference type="Gene3D" id="1.20.1260.10">
    <property type="match status" value="1"/>
</dbReference>
<dbReference type="EMBL" id="JALBGC010000006">
    <property type="protein sequence ID" value="MCI1189764.1"/>
    <property type="molecule type" value="Genomic_DNA"/>
</dbReference>
<proteinExistence type="predicted"/>
<keyword evidence="3" id="KW-1185">Reference proteome</keyword>
<accession>A0A9X1VIF1</accession>
<dbReference type="RefSeq" id="WP_241937977.1">
    <property type="nucleotide sequence ID" value="NZ_JALBGC010000006.1"/>
</dbReference>
<evidence type="ECO:0000313" key="2">
    <source>
        <dbReference type="EMBL" id="MCI1189764.1"/>
    </source>
</evidence>
<protein>
    <submittedName>
        <fullName evidence="2">DUF305 domain-containing protein</fullName>
    </submittedName>
</protein>
<dbReference type="Proteomes" id="UP001139193">
    <property type="component" value="Unassembled WGS sequence"/>
</dbReference>
<reference evidence="2" key="1">
    <citation type="submission" date="2022-03" db="EMBL/GenBank/DDBJ databases">
        <title>Bacterial whole genome sequence for Hymenobacter sp. DH14.</title>
        <authorList>
            <person name="Le V."/>
        </authorList>
    </citation>
    <scope>NUCLEOTIDE SEQUENCE</scope>
    <source>
        <strain evidence="2">DH14</strain>
    </source>
</reference>
<dbReference type="PROSITE" id="PS51257">
    <property type="entry name" value="PROKAR_LIPOPROTEIN"/>
    <property type="match status" value="1"/>
</dbReference>
<feature type="region of interest" description="Disordered" evidence="1">
    <location>
        <begin position="23"/>
        <end position="55"/>
    </location>
</feature>